<feature type="region of interest" description="Disordered" evidence="1">
    <location>
        <begin position="204"/>
        <end position="235"/>
    </location>
</feature>
<feature type="compositionally biased region" description="Low complexity" evidence="1">
    <location>
        <begin position="126"/>
        <end position="136"/>
    </location>
</feature>
<dbReference type="EnsemblMetazoa" id="AMEM006743-RA">
    <property type="protein sequence ID" value="AMEM006743-PA"/>
    <property type="gene ID" value="AMEM006743"/>
</dbReference>
<reference evidence="2" key="1">
    <citation type="submission" date="2020-05" db="UniProtKB">
        <authorList>
            <consortium name="EnsemblMetazoa"/>
        </authorList>
    </citation>
    <scope>IDENTIFICATION</scope>
    <source>
        <strain evidence="2">MAF</strain>
    </source>
</reference>
<feature type="region of interest" description="Disordered" evidence="1">
    <location>
        <begin position="35"/>
        <end position="180"/>
    </location>
</feature>
<dbReference type="AlphaFoldDB" id="A0A182V0D1"/>
<evidence type="ECO:0000256" key="1">
    <source>
        <dbReference type="SAM" id="MobiDB-lite"/>
    </source>
</evidence>
<evidence type="ECO:0008006" key="4">
    <source>
        <dbReference type="Google" id="ProtNLM"/>
    </source>
</evidence>
<feature type="compositionally biased region" description="Basic residues" evidence="1">
    <location>
        <begin position="218"/>
        <end position="229"/>
    </location>
</feature>
<feature type="compositionally biased region" description="Basic and acidic residues" evidence="1">
    <location>
        <begin position="66"/>
        <end position="76"/>
    </location>
</feature>
<accession>A0A182V0D1</accession>
<keyword evidence="3" id="KW-1185">Reference proteome</keyword>
<organism evidence="2 3">
    <name type="scientific">Anopheles merus</name>
    <name type="common">Mosquito</name>
    <dbReference type="NCBI Taxonomy" id="30066"/>
    <lineage>
        <taxon>Eukaryota</taxon>
        <taxon>Metazoa</taxon>
        <taxon>Ecdysozoa</taxon>
        <taxon>Arthropoda</taxon>
        <taxon>Hexapoda</taxon>
        <taxon>Insecta</taxon>
        <taxon>Pterygota</taxon>
        <taxon>Neoptera</taxon>
        <taxon>Endopterygota</taxon>
        <taxon>Diptera</taxon>
        <taxon>Nematocera</taxon>
        <taxon>Culicoidea</taxon>
        <taxon>Culicidae</taxon>
        <taxon>Anophelinae</taxon>
        <taxon>Anopheles</taxon>
    </lineage>
</organism>
<proteinExistence type="predicted"/>
<dbReference type="Proteomes" id="UP000075903">
    <property type="component" value="Unassembled WGS sequence"/>
</dbReference>
<dbReference type="VEuPathDB" id="VectorBase:AMEM21_003644"/>
<dbReference type="InterPro" id="IPR013730">
    <property type="entry name" value="Fyv7/TAP26"/>
</dbReference>
<name>A0A182V0D1_ANOME</name>
<dbReference type="VEuPathDB" id="VectorBase:AMEM006743"/>
<protein>
    <recommendedName>
        <fullName evidence="4">rRNA-processing protein FYV7</fullName>
    </recommendedName>
</protein>
<feature type="compositionally biased region" description="Gly residues" evidence="1">
    <location>
        <begin position="87"/>
        <end position="96"/>
    </location>
</feature>
<evidence type="ECO:0000313" key="2">
    <source>
        <dbReference type="EnsemblMetazoa" id="AMEM006743-PA"/>
    </source>
</evidence>
<sequence length="252" mass="28211">MCVKVASFKFYPTELSQLCLLFTRARTLFVSNSLGMKTDNKSHSHRPKGGGQRNRGIAGQGKRKDKFFLDVPKSENKPYQQQRNQKDGGGGSGNGRPSGKRGPGVQKTVAFKPKQQGHRQGGDGQKPSYNKNNPNSKHTKYSKPPGGRPPGHKGKSDGRKGGGAPQPFSEPPHFEGKPEKVNYCLAPDRLEAQARAIKQIERQEREAEFERRKQDRQLKHKKMTQKTRKGQPVMQGRLEMLFEKVKKVVGVQ</sequence>
<evidence type="ECO:0000313" key="3">
    <source>
        <dbReference type="Proteomes" id="UP000075903"/>
    </source>
</evidence>
<dbReference type="Pfam" id="PF08524">
    <property type="entry name" value="rRNA_processing"/>
    <property type="match status" value="1"/>
</dbReference>
<feature type="compositionally biased region" description="Basic and acidic residues" evidence="1">
    <location>
        <begin position="204"/>
        <end position="217"/>
    </location>
</feature>